<dbReference type="InterPro" id="IPR029041">
    <property type="entry name" value="FAD-linked_oxidoreductase-like"/>
</dbReference>
<dbReference type="OrthoDB" id="9812555at2"/>
<evidence type="ECO:0000313" key="2">
    <source>
        <dbReference type="EMBL" id="KFI27533.1"/>
    </source>
</evidence>
<dbReference type="Gene3D" id="3.20.20.220">
    <property type="match status" value="1"/>
</dbReference>
<sequence length="294" mass="30590">MSGMTQERTPPTSIAADLLASSSVEVTPKTLAKEADLTSLLPAGKVVFIAHIAGTHIAEMVAAARRLRAKGFDPQPHIPARLLGSRAELADWLARYRGEAGVERALLLAGGLATPAGPFASSMDLLGTGLFDAAGFREIAFAGHPEGNRDIDPDGGTAHLDAALAWKQAFVARSDLKAALVTQFTFDPAPVLAWAGRIAAAGIDLPVRVGLAGPAKPATLLRYGLNCGVGASLRVLSRRAGDLGHMLRPFAPDDMLSALADHLAAHPESRISGIHLFPLGGLRACSDWAARALG</sequence>
<protein>
    <submittedName>
        <fullName evidence="2">Methylenetetrahydrofolate reductase</fullName>
    </submittedName>
</protein>
<keyword evidence="3" id="KW-1185">Reference proteome</keyword>
<accession>A0A086XZT3</accession>
<dbReference type="Proteomes" id="UP000028824">
    <property type="component" value="Unassembled WGS sequence"/>
</dbReference>
<dbReference type="EMBL" id="JFZB01000009">
    <property type="protein sequence ID" value="KFI27533.1"/>
    <property type="molecule type" value="Genomic_DNA"/>
</dbReference>
<dbReference type="SUPFAM" id="SSF51730">
    <property type="entry name" value="FAD-linked oxidoreductase"/>
    <property type="match status" value="1"/>
</dbReference>
<reference evidence="2 3" key="1">
    <citation type="submission" date="2014-03" db="EMBL/GenBank/DDBJ databases">
        <title>Genome of Paenirhodobacter enshiensis DW2-9.</title>
        <authorList>
            <person name="Wang D."/>
            <person name="Wang G."/>
        </authorList>
    </citation>
    <scope>NUCLEOTIDE SEQUENCE [LARGE SCALE GENOMIC DNA]</scope>
    <source>
        <strain evidence="2 3">DW2-9</strain>
    </source>
</reference>
<keyword evidence="1" id="KW-0560">Oxidoreductase</keyword>
<gene>
    <name evidence="2" type="ORF">CG50_16115</name>
</gene>
<evidence type="ECO:0000313" key="3">
    <source>
        <dbReference type="Proteomes" id="UP000028824"/>
    </source>
</evidence>
<proteinExistence type="predicted"/>
<organism evidence="2 3">
    <name type="scientific">Paenirhodobacter enshiensis</name>
    <dbReference type="NCBI Taxonomy" id="1105367"/>
    <lineage>
        <taxon>Bacteria</taxon>
        <taxon>Pseudomonadati</taxon>
        <taxon>Pseudomonadota</taxon>
        <taxon>Alphaproteobacteria</taxon>
        <taxon>Rhodobacterales</taxon>
        <taxon>Rhodobacter group</taxon>
        <taxon>Paenirhodobacter</taxon>
    </lineage>
</organism>
<name>A0A086XZT3_9RHOB</name>
<evidence type="ECO:0000256" key="1">
    <source>
        <dbReference type="ARBA" id="ARBA00023002"/>
    </source>
</evidence>
<dbReference type="GO" id="GO:0016491">
    <property type="term" value="F:oxidoreductase activity"/>
    <property type="evidence" value="ECO:0007669"/>
    <property type="project" value="UniProtKB-KW"/>
</dbReference>
<dbReference type="eggNOG" id="COG0685">
    <property type="taxonomic scope" value="Bacteria"/>
</dbReference>
<dbReference type="AlphaFoldDB" id="A0A086XZT3"/>
<comment type="caution">
    <text evidence="2">The sequence shown here is derived from an EMBL/GenBank/DDBJ whole genome shotgun (WGS) entry which is preliminary data.</text>
</comment>
<dbReference type="STRING" id="1105367.CG50_16115"/>